<keyword evidence="2" id="KW-1185">Reference proteome</keyword>
<evidence type="ECO:0000313" key="2">
    <source>
        <dbReference type="Proteomes" id="UP000267821"/>
    </source>
</evidence>
<dbReference type="EMBL" id="ML121595">
    <property type="protein sequence ID" value="RPB19200.1"/>
    <property type="molecule type" value="Genomic_DNA"/>
</dbReference>
<protein>
    <submittedName>
        <fullName evidence="1">Uncharacterized protein</fullName>
    </submittedName>
</protein>
<dbReference type="InParanoid" id="A0A3N4L8G7"/>
<name>A0A3N4L8G7_9PEZI</name>
<evidence type="ECO:0000313" key="1">
    <source>
        <dbReference type="EMBL" id="RPB19200.1"/>
    </source>
</evidence>
<gene>
    <name evidence="1" type="ORF">L211DRAFT_642125</name>
</gene>
<sequence>MHAADKEIGVLKCVSSDIRSHACILFSFPLPSEPPYPIGGHATICNTVGVPTSARSRVKTLKREHAITLRIRVGEVGRSGRPLGKGEYCYDTRLTSVGWITSSVMLRFDAWIGGLVNPASYIFTHILYLVVGSSSNVLSSKSSSKFNPHPYVPPVRPELCDLAFARPSNNPNLYVPTIMS</sequence>
<proteinExistence type="predicted"/>
<dbReference type="AlphaFoldDB" id="A0A3N4L8G7"/>
<accession>A0A3N4L8G7</accession>
<reference evidence="1 2" key="1">
    <citation type="journal article" date="2018" name="Nat. Ecol. Evol.">
        <title>Pezizomycetes genomes reveal the molecular basis of ectomycorrhizal truffle lifestyle.</title>
        <authorList>
            <person name="Murat C."/>
            <person name="Payen T."/>
            <person name="Noel B."/>
            <person name="Kuo A."/>
            <person name="Morin E."/>
            <person name="Chen J."/>
            <person name="Kohler A."/>
            <person name="Krizsan K."/>
            <person name="Balestrini R."/>
            <person name="Da Silva C."/>
            <person name="Montanini B."/>
            <person name="Hainaut M."/>
            <person name="Levati E."/>
            <person name="Barry K.W."/>
            <person name="Belfiori B."/>
            <person name="Cichocki N."/>
            <person name="Clum A."/>
            <person name="Dockter R.B."/>
            <person name="Fauchery L."/>
            <person name="Guy J."/>
            <person name="Iotti M."/>
            <person name="Le Tacon F."/>
            <person name="Lindquist E.A."/>
            <person name="Lipzen A."/>
            <person name="Malagnac F."/>
            <person name="Mello A."/>
            <person name="Molinier V."/>
            <person name="Miyauchi S."/>
            <person name="Poulain J."/>
            <person name="Riccioni C."/>
            <person name="Rubini A."/>
            <person name="Sitrit Y."/>
            <person name="Splivallo R."/>
            <person name="Traeger S."/>
            <person name="Wang M."/>
            <person name="Zifcakova L."/>
            <person name="Wipf D."/>
            <person name="Zambonelli A."/>
            <person name="Paolocci F."/>
            <person name="Nowrousian M."/>
            <person name="Ottonello S."/>
            <person name="Baldrian P."/>
            <person name="Spatafora J.W."/>
            <person name="Henrissat B."/>
            <person name="Nagy L.G."/>
            <person name="Aury J.M."/>
            <person name="Wincker P."/>
            <person name="Grigoriev I.V."/>
            <person name="Bonfante P."/>
            <person name="Martin F.M."/>
        </authorList>
    </citation>
    <scope>NUCLEOTIDE SEQUENCE [LARGE SCALE GENOMIC DNA]</scope>
    <source>
        <strain evidence="1 2">ATCC MYA-4762</strain>
    </source>
</reference>
<dbReference type="Proteomes" id="UP000267821">
    <property type="component" value="Unassembled WGS sequence"/>
</dbReference>
<organism evidence="1 2">
    <name type="scientific">Terfezia boudieri ATCC MYA-4762</name>
    <dbReference type="NCBI Taxonomy" id="1051890"/>
    <lineage>
        <taxon>Eukaryota</taxon>
        <taxon>Fungi</taxon>
        <taxon>Dikarya</taxon>
        <taxon>Ascomycota</taxon>
        <taxon>Pezizomycotina</taxon>
        <taxon>Pezizomycetes</taxon>
        <taxon>Pezizales</taxon>
        <taxon>Pezizaceae</taxon>
        <taxon>Terfezia</taxon>
    </lineage>
</organism>